<feature type="signal peptide" evidence="1">
    <location>
        <begin position="1"/>
        <end position="21"/>
    </location>
</feature>
<evidence type="ECO:0000313" key="2">
    <source>
        <dbReference type="EMBL" id="PXW70081.1"/>
    </source>
</evidence>
<evidence type="ECO:0000313" key="3">
    <source>
        <dbReference type="Proteomes" id="UP000248014"/>
    </source>
</evidence>
<dbReference type="EMBL" id="QJJM01000014">
    <property type="protein sequence ID" value="PXW70081.1"/>
    <property type="molecule type" value="Genomic_DNA"/>
</dbReference>
<evidence type="ECO:0000256" key="1">
    <source>
        <dbReference type="SAM" id="SignalP"/>
    </source>
</evidence>
<dbReference type="Pfam" id="PF09601">
    <property type="entry name" value="DUF2459"/>
    <property type="match status" value="1"/>
</dbReference>
<feature type="chain" id="PRO_5016031021" evidence="1">
    <location>
        <begin position="22"/>
        <end position="237"/>
    </location>
</feature>
<reference evidence="2 3" key="1">
    <citation type="submission" date="2018-05" db="EMBL/GenBank/DDBJ databases">
        <title>Genomic Encyclopedia of Type Strains, Phase IV (KMG-IV): sequencing the most valuable type-strain genomes for metagenomic binning, comparative biology and taxonomic classification.</title>
        <authorList>
            <person name="Goeker M."/>
        </authorList>
    </citation>
    <scope>NUCLEOTIDE SEQUENCE [LARGE SCALE GENOMIC DNA]</scope>
    <source>
        <strain evidence="2 3">DSM 3183</strain>
    </source>
</reference>
<proteinExistence type="predicted"/>
<protein>
    <submittedName>
        <fullName evidence="2">Uncharacterized protein (TIGR02117 family)</fullName>
    </submittedName>
</protein>
<dbReference type="OrthoDB" id="211174at2"/>
<name>A0A2V3URU6_9SPHN</name>
<gene>
    <name evidence="2" type="ORF">C7451_11457</name>
</gene>
<dbReference type="InterPro" id="IPR011727">
    <property type="entry name" value="CHP02117"/>
</dbReference>
<accession>A0A2V3URU6</accession>
<dbReference type="Proteomes" id="UP000248014">
    <property type="component" value="Unassembled WGS sequence"/>
</dbReference>
<sequence length="237" mass="26459">MAKAARALLAWLALIAGLAFAAGEIGGLWGTNTDWRAPEDGVTIYVETNGFHTGFILPARAEGIDWHVLFPPTDLKDIRYHATGATDHVAIGWGERDFYLNTPDWRQLDPATMARAAIGSDATLIHIYHMNRPQEGRYARKLMISHAAYRRLADRLMQDIAFPKRGPLNPIPGYGGDDVFYKANGRYSLVRSCNVWTGDHLRAIGVRVGAWTPAEHHVMRWFPEVSSRETVALPEPD</sequence>
<keyword evidence="3" id="KW-1185">Reference proteome</keyword>
<organism evidence="2 3">
    <name type="scientific">Blastomonas natatoria</name>
    <dbReference type="NCBI Taxonomy" id="34015"/>
    <lineage>
        <taxon>Bacteria</taxon>
        <taxon>Pseudomonadati</taxon>
        <taxon>Pseudomonadota</taxon>
        <taxon>Alphaproteobacteria</taxon>
        <taxon>Sphingomonadales</taxon>
        <taxon>Sphingomonadaceae</taxon>
        <taxon>Blastomonas</taxon>
    </lineage>
</organism>
<comment type="caution">
    <text evidence="2">The sequence shown here is derived from an EMBL/GenBank/DDBJ whole genome shotgun (WGS) entry which is preliminary data.</text>
</comment>
<dbReference type="AlphaFoldDB" id="A0A2V3URU6"/>
<keyword evidence="1" id="KW-0732">Signal</keyword>
<dbReference type="RefSeq" id="WP_110299953.1">
    <property type="nucleotide sequence ID" value="NZ_QJJM01000014.1"/>
</dbReference>
<dbReference type="NCBIfam" id="TIGR02117">
    <property type="entry name" value="chp_urease_rgn"/>
    <property type="match status" value="1"/>
</dbReference>